<dbReference type="PROSITE" id="PS50158">
    <property type="entry name" value="ZF_CCHC"/>
    <property type="match status" value="1"/>
</dbReference>
<feature type="domain" description="CCHC-type" evidence="3">
    <location>
        <begin position="417"/>
        <end position="432"/>
    </location>
</feature>
<dbReference type="Gene3D" id="4.10.60.10">
    <property type="entry name" value="Zinc finger, CCHC-type"/>
    <property type="match status" value="1"/>
</dbReference>
<name>A0A6L2JX22_TANCI</name>
<dbReference type="SMART" id="SM00343">
    <property type="entry name" value="ZnF_C2HC"/>
    <property type="match status" value="2"/>
</dbReference>
<protein>
    <recommendedName>
        <fullName evidence="3">CCHC-type domain-containing protein</fullName>
    </recommendedName>
</protein>
<keyword evidence="1" id="KW-0863">Zinc-finger</keyword>
<dbReference type="AlphaFoldDB" id="A0A6L2JX22"/>
<dbReference type="GO" id="GO:0008270">
    <property type="term" value="F:zinc ion binding"/>
    <property type="evidence" value="ECO:0007669"/>
    <property type="project" value="UniProtKB-KW"/>
</dbReference>
<keyword evidence="1" id="KW-0862">Zinc</keyword>
<organism evidence="4">
    <name type="scientific">Tanacetum cinerariifolium</name>
    <name type="common">Dalmatian daisy</name>
    <name type="synonym">Chrysanthemum cinerariifolium</name>
    <dbReference type="NCBI Taxonomy" id="118510"/>
    <lineage>
        <taxon>Eukaryota</taxon>
        <taxon>Viridiplantae</taxon>
        <taxon>Streptophyta</taxon>
        <taxon>Embryophyta</taxon>
        <taxon>Tracheophyta</taxon>
        <taxon>Spermatophyta</taxon>
        <taxon>Magnoliopsida</taxon>
        <taxon>eudicotyledons</taxon>
        <taxon>Gunneridae</taxon>
        <taxon>Pentapetalae</taxon>
        <taxon>asterids</taxon>
        <taxon>campanulids</taxon>
        <taxon>Asterales</taxon>
        <taxon>Asteraceae</taxon>
        <taxon>Asteroideae</taxon>
        <taxon>Anthemideae</taxon>
        <taxon>Anthemidinae</taxon>
        <taxon>Tanacetum</taxon>
    </lineage>
</organism>
<gene>
    <name evidence="4" type="ORF">Tci_012152</name>
</gene>
<reference evidence="4" key="1">
    <citation type="journal article" date="2019" name="Sci. Rep.">
        <title>Draft genome of Tanacetum cinerariifolium, the natural source of mosquito coil.</title>
        <authorList>
            <person name="Yamashiro T."/>
            <person name="Shiraishi A."/>
            <person name="Satake H."/>
            <person name="Nakayama K."/>
        </authorList>
    </citation>
    <scope>NUCLEOTIDE SEQUENCE</scope>
</reference>
<feature type="region of interest" description="Disordered" evidence="2">
    <location>
        <begin position="52"/>
        <end position="111"/>
    </location>
</feature>
<feature type="compositionally biased region" description="Basic and acidic residues" evidence="2">
    <location>
        <begin position="101"/>
        <end position="111"/>
    </location>
</feature>
<dbReference type="EMBL" id="BKCJ010001269">
    <property type="protein sequence ID" value="GEU40174.1"/>
    <property type="molecule type" value="Genomic_DNA"/>
</dbReference>
<feature type="region of interest" description="Disordered" evidence="2">
    <location>
        <begin position="145"/>
        <end position="195"/>
    </location>
</feature>
<feature type="region of interest" description="Disordered" evidence="2">
    <location>
        <begin position="313"/>
        <end position="346"/>
    </location>
</feature>
<evidence type="ECO:0000259" key="3">
    <source>
        <dbReference type="PROSITE" id="PS50158"/>
    </source>
</evidence>
<evidence type="ECO:0000256" key="2">
    <source>
        <dbReference type="SAM" id="MobiDB-lite"/>
    </source>
</evidence>
<accession>A0A6L2JX22</accession>
<dbReference type="InterPro" id="IPR001878">
    <property type="entry name" value="Znf_CCHC"/>
</dbReference>
<feature type="compositionally biased region" description="Low complexity" evidence="2">
    <location>
        <begin position="68"/>
        <end position="97"/>
    </location>
</feature>
<keyword evidence="1" id="KW-0479">Metal-binding</keyword>
<dbReference type="GO" id="GO:0003676">
    <property type="term" value="F:nucleic acid binding"/>
    <property type="evidence" value="ECO:0007669"/>
    <property type="project" value="InterPro"/>
</dbReference>
<feature type="compositionally biased region" description="Basic and acidic residues" evidence="2">
    <location>
        <begin position="54"/>
        <end position="67"/>
    </location>
</feature>
<proteinExistence type="predicted"/>
<feature type="compositionally biased region" description="Acidic residues" evidence="2">
    <location>
        <begin position="152"/>
        <end position="161"/>
    </location>
</feature>
<evidence type="ECO:0000256" key="1">
    <source>
        <dbReference type="PROSITE-ProRule" id="PRU00047"/>
    </source>
</evidence>
<sequence>MEDEFYNVAVKGNDLKTYIRRFQELAILCPNMEAITITHRLMEQVIKHNSAQETNDHKLKFEDRRNTTDNNNNYPNDHNNNNHSNNRNNDNYQNNHSNHNRNNDYHHQQNRRQENIKTYAATPTENKSAPILSLPEGSEDFVVYCDASPSCDGDEDVDTDAPWDTQPPELRGSPRDSQIMPPKRRSQTNPQSTLTQEAVDQLVRDGIKEAIRDEQERVRMKATRAGDETTFEISECVEGKKVKFSTATLYGRALTWWNSQVTTLGREVANGRPWTNVKQMMTDEFCPSRKFRAHVLMEQKIQAKNERIAEGLKRKWENNNQGNNKNNNNHNRGNYRNNNHHNQNNNRRQNNARALTMAQNARANQTRIALKCNHCGRGHFDQCSPKCENCRRMRHKAKDCRSKNVALGATVQPNVVCYECGERGHKSCVCPKKAD</sequence>
<feature type="compositionally biased region" description="Low complexity" evidence="2">
    <location>
        <begin position="318"/>
        <end position="346"/>
    </location>
</feature>
<comment type="caution">
    <text evidence="4">The sequence shown here is derived from an EMBL/GenBank/DDBJ whole genome shotgun (WGS) entry which is preliminary data.</text>
</comment>
<evidence type="ECO:0000313" key="4">
    <source>
        <dbReference type="EMBL" id="GEU40174.1"/>
    </source>
</evidence>